<feature type="domain" description="ATPase BadF/BadG/BcrA/BcrD type" evidence="1">
    <location>
        <begin position="5"/>
        <end position="287"/>
    </location>
</feature>
<dbReference type="AlphaFoldDB" id="A0A7W7MN53"/>
<evidence type="ECO:0000259" key="1">
    <source>
        <dbReference type="Pfam" id="PF01869"/>
    </source>
</evidence>
<keyword evidence="2" id="KW-0418">Kinase</keyword>
<dbReference type="PANTHER" id="PTHR43190:SF3">
    <property type="entry name" value="N-ACETYL-D-GLUCOSAMINE KINASE"/>
    <property type="match status" value="1"/>
</dbReference>
<dbReference type="PANTHER" id="PTHR43190">
    <property type="entry name" value="N-ACETYL-D-GLUCOSAMINE KINASE"/>
    <property type="match status" value="1"/>
</dbReference>
<dbReference type="Pfam" id="PF01869">
    <property type="entry name" value="BcrAD_BadFG"/>
    <property type="match status" value="1"/>
</dbReference>
<organism evidence="2 3">
    <name type="scientific">Actinoplanes digitatis</name>
    <dbReference type="NCBI Taxonomy" id="1868"/>
    <lineage>
        <taxon>Bacteria</taxon>
        <taxon>Bacillati</taxon>
        <taxon>Actinomycetota</taxon>
        <taxon>Actinomycetes</taxon>
        <taxon>Micromonosporales</taxon>
        <taxon>Micromonosporaceae</taxon>
        <taxon>Actinoplanes</taxon>
    </lineage>
</organism>
<protein>
    <submittedName>
        <fullName evidence="2">N-acetylglucosamine kinase-like BadF-type ATPase</fullName>
    </submittedName>
</protein>
<dbReference type="GO" id="GO:0016301">
    <property type="term" value="F:kinase activity"/>
    <property type="evidence" value="ECO:0007669"/>
    <property type="project" value="UniProtKB-KW"/>
</dbReference>
<dbReference type="Gene3D" id="3.30.420.40">
    <property type="match status" value="2"/>
</dbReference>
<evidence type="ECO:0000313" key="2">
    <source>
        <dbReference type="EMBL" id="MBB4760626.1"/>
    </source>
</evidence>
<dbReference type="Proteomes" id="UP000578112">
    <property type="component" value="Unassembled WGS sequence"/>
</dbReference>
<accession>A0A7W7MN53</accession>
<name>A0A7W7MN53_9ACTN</name>
<keyword evidence="3" id="KW-1185">Reference proteome</keyword>
<reference evidence="2 3" key="1">
    <citation type="submission" date="2020-08" db="EMBL/GenBank/DDBJ databases">
        <title>Sequencing the genomes of 1000 actinobacteria strains.</title>
        <authorList>
            <person name="Klenk H.-P."/>
        </authorList>
    </citation>
    <scope>NUCLEOTIDE SEQUENCE [LARGE SCALE GENOMIC DNA]</scope>
    <source>
        <strain evidence="2 3">DSM 43149</strain>
    </source>
</reference>
<dbReference type="RefSeq" id="WP_184990536.1">
    <property type="nucleotide sequence ID" value="NZ_BOMK01000028.1"/>
</dbReference>
<sequence>MVLVLGVDAGGTASRAVVADADGTVVGRGRAGPGNPTTAGPAAARAIGTAVRRALGDHDPATVAAGVVGVAGAAVTADPRIAAAFADEWAATGLNCPVTVVGDAVTAFAAGTAAPSGAVLIAGTGAVAARIGDRRVCRTADGLGWLLGDEGSGLWLGLRAVRAAARAWTGPVVPAGLAARIAEHAAVDSRDALVRWAGGRPPAAFAELAPLVCAAVAAGDPLAERLTAEAAARLVATLAELGPADGPVVLAGGLLTRETPVRTAVLAGVRTPVTTARDPAAGAAWLALRTTTDPGRASRLHARMCPVSGSLSASHRVCPGRQKDSG</sequence>
<proteinExistence type="predicted"/>
<comment type="caution">
    <text evidence="2">The sequence shown here is derived from an EMBL/GenBank/DDBJ whole genome shotgun (WGS) entry which is preliminary data.</text>
</comment>
<gene>
    <name evidence="2" type="ORF">BJ971_001182</name>
</gene>
<dbReference type="InterPro" id="IPR002731">
    <property type="entry name" value="ATPase_BadF"/>
</dbReference>
<dbReference type="EMBL" id="JACHNH010000001">
    <property type="protein sequence ID" value="MBB4760626.1"/>
    <property type="molecule type" value="Genomic_DNA"/>
</dbReference>
<dbReference type="SUPFAM" id="SSF53067">
    <property type="entry name" value="Actin-like ATPase domain"/>
    <property type="match status" value="2"/>
</dbReference>
<dbReference type="InterPro" id="IPR052519">
    <property type="entry name" value="Euk-type_GlcNAc_Kinase"/>
</dbReference>
<evidence type="ECO:0000313" key="3">
    <source>
        <dbReference type="Proteomes" id="UP000578112"/>
    </source>
</evidence>
<keyword evidence="2" id="KW-0808">Transferase</keyword>
<dbReference type="InterPro" id="IPR043129">
    <property type="entry name" value="ATPase_NBD"/>
</dbReference>